<dbReference type="GO" id="GO:0003729">
    <property type="term" value="F:mRNA binding"/>
    <property type="evidence" value="ECO:0007669"/>
    <property type="project" value="UniProtKB-ARBA"/>
</dbReference>
<keyword evidence="11" id="KW-0694">RNA-binding</keyword>
<dbReference type="SUPFAM" id="SSF54928">
    <property type="entry name" value="RNA-binding domain, RBD"/>
    <property type="match status" value="1"/>
</dbReference>
<evidence type="ECO:0000256" key="7">
    <source>
        <dbReference type="ARBA" id="ARBA00022833"/>
    </source>
</evidence>
<dbReference type="InterPro" id="IPR001878">
    <property type="entry name" value="Znf_CCHC"/>
</dbReference>
<dbReference type="Proteomes" id="UP001341281">
    <property type="component" value="Chromosome 04"/>
</dbReference>
<name>A0AAQ3WT84_PASNO</name>
<dbReference type="InterPro" id="IPR012677">
    <property type="entry name" value="Nucleotide-bd_a/b_plait_sf"/>
</dbReference>
<accession>A0AAQ3WT84</accession>
<feature type="region of interest" description="Disordered" evidence="12">
    <location>
        <begin position="253"/>
        <end position="415"/>
    </location>
</feature>
<dbReference type="Gene3D" id="3.30.70.330">
    <property type="match status" value="1"/>
</dbReference>
<dbReference type="SMART" id="SM00360">
    <property type="entry name" value="RRM"/>
    <property type="match status" value="1"/>
</dbReference>
<dbReference type="GO" id="GO:0000398">
    <property type="term" value="P:mRNA splicing, via spliceosome"/>
    <property type="evidence" value="ECO:0007669"/>
    <property type="project" value="UniProtKB-ARBA"/>
</dbReference>
<evidence type="ECO:0000313" key="16">
    <source>
        <dbReference type="Proteomes" id="UP001341281"/>
    </source>
</evidence>
<organism evidence="15 16">
    <name type="scientific">Paspalum notatum var. saurae</name>
    <dbReference type="NCBI Taxonomy" id="547442"/>
    <lineage>
        <taxon>Eukaryota</taxon>
        <taxon>Viridiplantae</taxon>
        <taxon>Streptophyta</taxon>
        <taxon>Embryophyta</taxon>
        <taxon>Tracheophyta</taxon>
        <taxon>Spermatophyta</taxon>
        <taxon>Magnoliopsida</taxon>
        <taxon>Liliopsida</taxon>
        <taxon>Poales</taxon>
        <taxon>Poaceae</taxon>
        <taxon>PACMAD clade</taxon>
        <taxon>Panicoideae</taxon>
        <taxon>Andropogonodae</taxon>
        <taxon>Paspaleae</taxon>
        <taxon>Paspalinae</taxon>
        <taxon>Paspalum</taxon>
    </lineage>
</organism>
<dbReference type="Pfam" id="PF00076">
    <property type="entry name" value="RRM_1"/>
    <property type="match status" value="1"/>
</dbReference>
<evidence type="ECO:0000256" key="5">
    <source>
        <dbReference type="ARBA" id="ARBA00022737"/>
    </source>
</evidence>
<evidence type="ECO:0000259" key="14">
    <source>
        <dbReference type="PROSITE" id="PS50158"/>
    </source>
</evidence>
<dbReference type="Pfam" id="PF00098">
    <property type="entry name" value="zf-CCHC"/>
    <property type="match status" value="2"/>
</dbReference>
<evidence type="ECO:0000256" key="1">
    <source>
        <dbReference type="ARBA" id="ARBA00004123"/>
    </source>
</evidence>
<dbReference type="EMBL" id="CP144748">
    <property type="protein sequence ID" value="WVZ72366.1"/>
    <property type="molecule type" value="Genomic_DNA"/>
</dbReference>
<evidence type="ECO:0000259" key="13">
    <source>
        <dbReference type="PROSITE" id="PS50102"/>
    </source>
</evidence>
<dbReference type="FunFam" id="4.10.60.10:FF:000003">
    <property type="entry name" value="serine/arginine-rich splicing factor RS2Z32-like isoform X1"/>
    <property type="match status" value="1"/>
</dbReference>
<keyword evidence="3" id="KW-0507">mRNA processing</keyword>
<feature type="domain" description="CCHC-type" evidence="14">
    <location>
        <begin position="241"/>
        <end position="257"/>
    </location>
</feature>
<dbReference type="SUPFAM" id="SSF57756">
    <property type="entry name" value="Retrovirus zinc finger-like domains"/>
    <property type="match status" value="1"/>
</dbReference>
<feature type="compositionally biased region" description="Basic and acidic residues" evidence="12">
    <location>
        <begin position="301"/>
        <end position="326"/>
    </location>
</feature>
<dbReference type="InterPro" id="IPR035979">
    <property type="entry name" value="RBD_domain_sf"/>
</dbReference>
<keyword evidence="8" id="KW-0539">Nucleus</keyword>
<dbReference type="InterPro" id="IPR036875">
    <property type="entry name" value="Znf_CCHC_sf"/>
</dbReference>
<sequence length="757" mass="84252">MQRRGDASMLHGLTFVHATATKPHTWHVWPPCVHCICAPPGYYPGPSGPYGLSEALTESTSKSTELPAPLSPNARRGRPWLHPSDPSRPGLNPRRYKTIGADSGPSPDTKTERVKMPRYDDRYGGNTRLYVGRLSSRTRTRDLEDLFSRYGRVRYVDMKHEFAFVEFSDSRDADEARYNLDGQEFDGSRMIVEFAKGVPRGPGGSREYMGRGPPPGSGRCFNCGIDGHWARDCEAGDWKNRCYRCGDRGHIERDCRNSPKNLRRGRSYSRSPSPRRGRSRDRSYSRSRSRSYSRSRSPRRNSRDERRSMSPRDSRSPRRSPRDSRSPRRSPLPSKGRERSPSPNGSRSPAPREHNGADCDISPRRADSRSPANREHHDASPAANGRSPSPGAYKDNGNHHASPRGKGTSHGHIGEVPVGHTHILYLLPAGFITVRASPMRVQRRRQLMHQVQAADVGEVEAAVVLQPQHELQAPHDVLHRRPVRAALREALGRRLPVLPQRLRPHRRGDTPVDDLVQLAPALPVQGPLHQVHHRLGEPGVHDGARAQRLQEHDAEGVDVGLGRQLPGARVVRVHVPEAALHGRADVRLAQLRPGLGQPEVGDLGGQAAVQQDVGRLHVAVDHRLGQRRVQVEQAPRRARAGLQPLRPAERALRRGRAAVQPAPERALLHVLVQQDHLVALVAPTRGTRWRWRRPDSSSISVRNSRAPCRDSGLARFTATLVPSGSIARYTFPNPPAPMTRLSSKLSVASWSMANGKR</sequence>
<evidence type="ECO:0000256" key="11">
    <source>
        <dbReference type="PROSITE-ProRule" id="PRU00176"/>
    </source>
</evidence>
<keyword evidence="6 10" id="KW-0863">Zinc-finger</keyword>
<evidence type="ECO:0000313" key="15">
    <source>
        <dbReference type="EMBL" id="WVZ72366.1"/>
    </source>
</evidence>
<dbReference type="FunFam" id="3.30.70.330:FF:000272">
    <property type="entry name" value="Serine/arginine-rich splicing factor RS2Z32"/>
    <property type="match status" value="1"/>
</dbReference>
<keyword evidence="16" id="KW-1185">Reference proteome</keyword>
<comment type="similarity">
    <text evidence="9">Belongs to the splicing factor SR family. RS2Z subfamily.</text>
</comment>
<proteinExistence type="inferred from homology"/>
<keyword evidence="4" id="KW-0479">Metal-binding</keyword>
<feature type="region of interest" description="Disordered" evidence="12">
    <location>
        <begin position="54"/>
        <end position="113"/>
    </location>
</feature>
<dbReference type="PROSITE" id="PS50158">
    <property type="entry name" value="ZF_CCHC"/>
    <property type="match status" value="2"/>
</dbReference>
<keyword evidence="2" id="KW-0597">Phosphoprotein</keyword>
<comment type="subcellular location">
    <subcellularLocation>
        <location evidence="1">Nucleus</location>
    </subcellularLocation>
</comment>
<dbReference type="AlphaFoldDB" id="A0AAQ3WT84"/>
<dbReference type="Gene3D" id="4.10.60.10">
    <property type="entry name" value="Zinc finger, CCHC-type"/>
    <property type="match status" value="2"/>
</dbReference>
<keyword evidence="5" id="KW-0677">Repeat</keyword>
<evidence type="ECO:0000256" key="3">
    <source>
        <dbReference type="ARBA" id="ARBA00022664"/>
    </source>
</evidence>
<dbReference type="SMART" id="SM00343">
    <property type="entry name" value="ZnF_C2HC"/>
    <property type="match status" value="2"/>
</dbReference>
<dbReference type="GO" id="GO:0008270">
    <property type="term" value="F:zinc ion binding"/>
    <property type="evidence" value="ECO:0007669"/>
    <property type="project" value="UniProtKB-KW"/>
</dbReference>
<evidence type="ECO:0000256" key="6">
    <source>
        <dbReference type="ARBA" id="ARBA00022771"/>
    </source>
</evidence>
<gene>
    <name evidence="15" type="ORF">U9M48_020839</name>
</gene>
<dbReference type="GO" id="GO:0005634">
    <property type="term" value="C:nucleus"/>
    <property type="evidence" value="ECO:0007669"/>
    <property type="project" value="UniProtKB-SubCell"/>
</dbReference>
<feature type="compositionally biased region" description="Basic and acidic residues" evidence="12">
    <location>
        <begin position="350"/>
        <end position="379"/>
    </location>
</feature>
<dbReference type="PROSITE" id="PS50102">
    <property type="entry name" value="RRM"/>
    <property type="match status" value="1"/>
</dbReference>
<dbReference type="InterPro" id="IPR000504">
    <property type="entry name" value="RRM_dom"/>
</dbReference>
<dbReference type="PANTHER" id="PTHR48038:SF1">
    <property type="entry name" value="RIBONUCLEOPROTEIN RB97D"/>
    <property type="match status" value="1"/>
</dbReference>
<protein>
    <submittedName>
        <fullName evidence="15">Uncharacterized protein</fullName>
    </submittedName>
</protein>
<evidence type="ECO:0000256" key="8">
    <source>
        <dbReference type="ARBA" id="ARBA00023242"/>
    </source>
</evidence>
<feature type="compositionally biased region" description="Basic residues" evidence="12">
    <location>
        <begin position="261"/>
        <end position="300"/>
    </location>
</feature>
<reference evidence="15 16" key="1">
    <citation type="submission" date="2024-02" db="EMBL/GenBank/DDBJ databases">
        <title>High-quality chromosome-scale genome assembly of Pensacola bahiagrass (Paspalum notatum Flugge var. saurae).</title>
        <authorList>
            <person name="Vega J.M."/>
            <person name="Podio M."/>
            <person name="Orjuela J."/>
            <person name="Siena L.A."/>
            <person name="Pessino S.C."/>
            <person name="Combes M.C."/>
            <person name="Mariac C."/>
            <person name="Albertini E."/>
            <person name="Pupilli F."/>
            <person name="Ortiz J.P.A."/>
            <person name="Leblanc O."/>
        </authorList>
    </citation>
    <scope>NUCLEOTIDE SEQUENCE [LARGE SCALE GENOMIC DNA]</scope>
    <source>
        <strain evidence="15">R1</strain>
        <tissue evidence="15">Leaf</tissue>
    </source>
</reference>
<evidence type="ECO:0000256" key="9">
    <source>
        <dbReference type="ARBA" id="ARBA00061281"/>
    </source>
</evidence>
<dbReference type="PANTHER" id="PTHR48038">
    <property type="entry name" value="RIBONUCLEOPROTEIN RB97D"/>
    <property type="match status" value="1"/>
</dbReference>
<evidence type="ECO:0000256" key="4">
    <source>
        <dbReference type="ARBA" id="ARBA00022723"/>
    </source>
</evidence>
<keyword evidence="7" id="KW-0862">Zinc</keyword>
<feature type="domain" description="RRM" evidence="13">
    <location>
        <begin position="127"/>
        <end position="197"/>
    </location>
</feature>
<feature type="domain" description="CCHC-type" evidence="14">
    <location>
        <begin position="219"/>
        <end position="233"/>
    </location>
</feature>
<evidence type="ECO:0000256" key="2">
    <source>
        <dbReference type="ARBA" id="ARBA00022553"/>
    </source>
</evidence>
<evidence type="ECO:0000256" key="12">
    <source>
        <dbReference type="SAM" id="MobiDB-lite"/>
    </source>
</evidence>
<dbReference type="FunFam" id="4.10.60.10:FF:000022">
    <property type="entry name" value="Serine/arginine-rich splicing factor RS2Z32"/>
    <property type="match status" value="1"/>
</dbReference>
<evidence type="ECO:0000256" key="10">
    <source>
        <dbReference type="PROSITE-ProRule" id="PRU00047"/>
    </source>
</evidence>